<keyword evidence="2" id="KW-0863">Zinc-finger</keyword>
<evidence type="ECO:0000256" key="2">
    <source>
        <dbReference type="ARBA" id="ARBA00022771"/>
    </source>
</evidence>
<evidence type="ECO:0000313" key="11">
    <source>
        <dbReference type="EMBL" id="GMT21902.1"/>
    </source>
</evidence>
<evidence type="ECO:0000256" key="7">
    <source>
        <dbReference type="ARBA" id="ARBA00023170"/>
    </source>
</evidence>
<dbReference type="Gene3D" id="1.10.565.10">
    <property type="entry name" value="Retinoid X Receptor"/>
    <property type="match status" value="1"/>
</dbReference>
<keyword evidence="7" id="KW-0675">Receptor</keyword>
<evidence type="ECO:0000256" key="4">
    <source>
        <dbReference type="ARBA" id="ARBA00023015"/>
    </source>
</evidence>
<dbReference type="Gene3D" id="3.30.50.10">
    <property type="entry name" value="Erythroid Transcription Factor GATA-1, subunit A"/>
    <property type="match status" value="1"/>
</dbReference>
<dbReference type="Pfam" id="PF00105">
    <property type="entry name" value="zf-C4"/>
    <property type="match status" value="1"/>
</dbReference>
<evidence type="ECO:0000256" key="5">
    <source>
        <dbReference type="ARBA" id="ARBA00023125"/>
    </source>
</evidence>
<sequence length="325" mass="38163">CSSFFKRIMTTGKQYLCRQGNRQCETSIEAEFMCRRCRFDKCVAVGMVYEGPMRVRRHPTTPILQRIKTELKVSLDLRRVRELQLVRQFGCHSRIYHPREELYNVHESTCNEIYSASVAESFYFYKRTFPALHKLSDREQEIIFKNFLDKFYIVESYHRTRQIWGSIGRFIMCSIVTCKDADVPMDRAGFEENKFANSDFLISSARSAADELHSVLLPVFNKSNIVEKEYHALIALLLCELDTSCEVSEAALGMLDRYRQEVLEDLQTYYQNELCLVDYSTRVGNLMTLNHAIQECKSLFNVYLQFYSTIFDVYITDDVMKKFCL</sequence>
<dbReference type="GO" id="GO:0008270">
    <property type="term" value="F:zinc ion binding"/>
    <property type="evidence" value="ECO:0007669"/>
    <property type="project" value="UniProtKB-KW"/>
</dbReference>
<feature type="non-terminal residue" evidence="11">
    <location>
        <position position="1"/>
    </location>
</feature>
<dbReference type="SUPFAM" id="SSF57716">
    <property type="entry name" value="Glucocorticoid receptor-like (DNA-binding domain)"/>
    <property type="match status" value="1"/>
</dbReference>
<keyword evidence="3" id="KW-0862">Zinc</keyword>
<dbReference type="SUPFAM" id="SSF48508">
    <property type="entry name" value="Nuclear receptor ligand-binding domain"/>
    <property type="match status" value="1"/>
</dbReference>
<gene>
    <name evidence="11" type="ORF">PFISCL1PPCAC_13199</name>
</gene>
<dbReference type="InterPro" id="IPR001628">
    <property type="entry name" value="Znf_hrmn_rcpt"/>
</dbReference>
<comment type="caution">
    <text evidence="11">The sequence shown here is derived from an EMBL/GenBank/DDBJ whole genome shotgun (WGS) entry which is preliminary data.</text>
</comment>
<dbReference type="InterPro" id="IPR035500">
    <property type="entry name" value="NHR-like_dom_sf"/>
</dbReference>
<dbReference type="PANTHER" id="PTHR46011">
    <property type="entry name" value="NUCLEAR HORMONE RECEPTOR FAMILY MEMBER NHR-86-RELATED"/>
    <property type="match status" value="1"/>
</dbReference>
<evidence type="ECO:0000256" key="8">
    <source>
        <dbReference type="ARBA" id="ARBA00023242"/>
    </source>
</evidence>
<dbReference type="Proteomes" id="UP001432322">
    <property type="component" value="Unassembled WGS sequence"/>
</dbReference>
<dbReference type="PROSITE" id="PS51843">
    <property type="entry name" value="NR_LBD"/>
    <property type="match status" value="1"/>
</dbReference>
<dbReference type="EMBL" id="BTSY01000004">
    <property type="protein sequence ID" value="GMT21902.1"/>
    <property type="molecule type" value="Genomic_DNA"/>
</dbReference>
<keyword evidence="12" id="KW-1185">Reference proteome</keyword>
<dbReference type="InterPro" id="IPR013088">
    <property type="entry name" value="Znf_NHR/GATA"/>
</dbReference>
<dbReference type="GO" id="GO:0005634">
    <property type="term" value="C:nucleus"/>
    <property type="evidence" value="ECO:0007669"/>
    <property type="project" value="TreeGrafter"/>
</dbReference>
<evidence type="ECO:0000256" key="6">
    <source>
        <dbReference type="ARBA" id="ARBA00023163"/>
    </source>
</evidence>
<dbReference type="SMART" id="SM00399">
    <property type="entry name" value="ZnF_C4"/>
    <property type="match status" value="1"/>
</dbReference>
<reference evidence="11" key="1">
    <citation type="submission" date="2023-10" db="EMBL/GenBank/DDBJ databases">
        <title>Genome assembly of Pristionchus species.</title>
        <authorList>
            <person name="Yoshida K."/>
            <person name="Sommer R.J."/>
        </authorList>
    </citation>
    <scope>NUCLEOTIDE SEQUENCE</scope>
    <source>
        <strain evidence="11">RS5133</strain>
    </source>
</reference>
<organism evidence="11 12">
    <name type="scientific">Pristionchus fissidentatus</name>
    <dbReference type="NCBI Taxonomy" id="1538716"/>
    <lineage>
        <taxon>Eukaryota</taxon>
        <taxon>Metazoa</taxon>
        <taxon>Ecdysozoa</taxon>
        <taxon>Nematoda</taxon>
        <taxon>Chromadorea</taxon>
        <taxon>Rhabditida</taxon>
        <taxon>Rhabditina</taxon>
        <taxon>Diplogasteromorpha</taxon>
        <taxon>Diplogasteroidea</taxon>
        <taxon>Neodiplogasteridae</taxon>
        <taxon>Pristionchus</taxon>
    </lineage>
</organism>
<feature type="domain" description="Nuclear receptor" evidence="9">
    <location>
        <begin position="1"/>
        <end position="54"/>
    </location>
</feature>
<dbReference type="SMART" id="SM00430">
    <property type="entry name" value="HOLI"/>
    <property type="match status" value="1"/>
</dbReference>
<dbReference type="PANTHER" id="PTHR46011:SF6">
    <property type="entry name" value="HIGH ZINC ACTIVATED NUCLEAR RECEPTOR PROTEIN"/>
    <property type="match status" value="1"/>
</dbReference>
<evidence type="ECO:0000259" key="10">
    <source>
        <dbReference type="PROSITE" id="PS51843"/>
    </source>
</evidence>
<evidence type="ECO:0000313" key="12">
    <source>
        <dbReference type="Proteomes" id="UP001432322"/>
    </source>
</evidence>
<dbReference type="GO" id="GO:0003700">
    <property type="term" value="F:DNA-binding transcription factor activity"/>
    <property type="evidence" value="ECO:0007669"/>
    <property type="project" value="InterPro"/>
</dbReference>
<dbReference type="PROSITE" id="PS51030">
    <property type="entry name" value="NUCLEAR_REC_DBD_2"/>
    <property type="match status" value="1"/>
</dbReference>
<evidence type="ECO:0000256" key="1">
    <source>
        <dbReference type="ARBA" id="ARBA00022723"/>
    </source>
</evidence>
<protein>
    <recommendedName>
        <fullName evidence="13">Nuclear receptor</fullName>
    </recommendedName>
</protein>
<keyword evidence="4" id="KW-0805">Transcription regulation</keyword>
<keyword evidence="5" id="KW-0238">DNA-binding</keyword>
<evidence type="ECO:0000256" key="3">
    <source>
        <dbReference type="ARBA" id="ARBA00022833"/>
    </source>
</evidence>
<dbReference type="Pfam" id="PF00104">
    <property type="entry name" value="Hormone_recep"/>
    <property type="match status" value="1"/>
</dbReference>
<dbReference type="GO" id="GO:0043565">
    <property type="term" value="F:sequence-specific DNA binding"/>
    <property type="evidence" value="ECO:0007669"/>
    <property type="project" value="InterPro"/>
</dbReference>
<keyword evidence="8" id="KW-0539">Nucleus</keyword>
<keyword evidence="6" id="KW-0804">Transcription</keyword>
<proteinExistence type="predicted"/>
<name>A0AAV5VT76_9BILA</name>
<evidence type="ECO:0008006" key="13">
    <source>
        <dbReference type="Google" id="ProtNLM"/>
    </source>
</evidence>
<dbReference type="AlphaFoldDB" id="A0AAV5VT76"/>
<accession>A0AAV5VT76</accession>
<dbReference type="InterPro" id="IPR000536">
    <property type="entry name" value="Nucl_hrmn_rcpt_lig-bd"/>
</dbReference>
<evidence type="ECO:0000259" key="9">
    <source>
        <dbReference type="PROSITE" id="PS51030"/>
    </source>
</evidence>
<keyword evidence="1" id="KW-0479">Metal-binding</keyword>
<feature type="domain" description="NR LBD" evidence="10">
    <location>
        <begin position="81"/>
        <end position="325"/>
    </location>
</feature>